<dbReference type="Gene3D" id="1.50.10.10">
    <property type="match status" value="1"/>
</dbReference>
<dbReference type="GO" id="GO:0009311">
    <property type="term" value="P:oligosaccharide metabolic process"/>
    <property type="evidence" value="ECO:0007669"/>
    <property type="project" value="InterPro"/>
</dbReference>
<keyword evidence="2" id="KW-0378">Hydrolase</keyword>
<protein>
    <submittedName>
        <fullName evidence="5">Putative Glycogen debranching enzyme</fullName>
    </submittedName>
</protein>
<reference evidence="5 6" key="1">
    <citation type="journal article" date="2019" name="Front. Microbiol.">
        <title>Ammonia Oxidation by the Arctic Terrestrial Thaumarchaeote Candidatus Nitrosocosmicus arcticus Is Stimulated by Increasing Temperatures.</title>
        <authorList>
            <person name="Alves R.J.E."/>
            <person name="Kerou M."/>
            <person name="Zappe A."/>
            <person name="Bittner R."/>
            <person name="Abby S.S."/>
            <person name="Schmidt H.A."/>
            <person name="Pfeifer K."/>
            <person name="Schleper C."/>
        </authorList>
    </citation>
    <scope>NUCLEOTIDE SEQUENCE [LARGE SCALE GENOMIC DNA]</scope>
    <source>
        <strain evidence="5 6">Kfb</strain>
    </source>
</reference>
<dbReference type="InterPro" id="IPR004888">
    <property type="entry name" value="Glycoside_hydrolase_63"/>
</dbReference>
<evidence type="ECO:0000256" key="1">
    <source>
        <dbReference type="ARBA" id="ARBA00010833"/>
    </source>
</evidence>
<dbReference type="GO" id="GO:0004573">
    <property type="term" value="F:Glc3Man9GlcNAc2 oligosaccharide glucosidase activity"/>
    <property type="evidence" value="ECO:0007669"/>
    <property type="project" value="InterPro"/>
</dbReference>
<sequence>MDDLLTSANRILEKNWNGNYTIPAKSLYPHQWSWDSCFTAIGNSYVNTDRAIKELQYLINAQWKNGMIPNIVFDEKEKSYFPSTDFYEIKRSENAPENISTSGITQPPVHSIACYYIYKNAKDKTKGLRFLEKNYQNLKKFQNYLVTNRDPENSGLTTILHPWESGMDNSPIWDEPLSNIVIKDLPEFKNTDKKIVERSKASRTDEEDYKKLLYLLELMKQNNYDEKKIYSKFPFKIKDVLFSSIFHVANKYLVEIANIIGEDTKEIERWIAQTEKNFYKYFLSDEKEFNSSEDNLFFDYDLIQKEWIKKKTVASFIPIYTGLMSKEDVQNFVKWIKHSHFCTNNGFCHVPAVPGADTNEPYFNKSNYWRGPIWINTNWMLWIGLLKYGFKDEAEVIKSAVFELVKNHGFREYYNPTTGEGIGGNDFSWTAALVIDMIKRNGNEI</sequence>
<name>A0A557SV06_9ARCH</name>
<dbReference type="PANTHER" id="PTHR10412:SF11">
    <property type="entry name" value="MANNOSYL-OLIGOSACCHARIDE GLUCOSIDASE"/>
    <property type="match status" value="1"/>
</dbReference>
<gene>
    <name evidence="5" type="ORF">NARC_70017</name>
</gene>
<dbReference type="GO" id="GO:0006487">
    <property type="term" value="P:protein N-linked glycosylation"/>
    <property type="evidence" value="ECO:0007669"/>
    <property type="project" value="TreeGrafter"/>
</dbReference>
<feature type="domain" description="Mannosylglycerate hydrolase MGH1-like glycoside hydrolase" evidence="4">
    <location>
        <begin position="28"/>
        <end position="430"/>
    </location>
</feature>
<evidence type="ECO:0000259" key="4">
    <source>
        <dbReference type="Pfam" id="PF22422"/>
    </source>
</evidence>
<dbReference type="Pfam" id="PF22422">
    <property type="entry name" value="MGH1-like_GH"/>
    <property type="match status" value="1"/>
</dbReference>
<comment type="similarity">
    <text evidence="1">Belongs to the glycosyl hydrolase 63 family.</text>
</comment>
<evidence type="ECO:0000256" key="2">
    <source>
        <dbReference type="ARBA" id="ARBA00022801"/>
    </source>
</evidence>
<keyword evidence="6" id="KW-1185">Reference proteome</keyword>
<dbReference type="InterPro" id="IPR008928">
    <property type="entry name" value="6-hairpin_glycosidase_sf"/>
</dbReference>
<dbReference type="AlphaFoldDB" id="A0A557SV06"/>
<evidence type="ECO:0000256" key="3">
    <source>
        <dbReference type="ARBA" id="ARBA00023295"/>
    </source>
</evidence>
<dbReference type="SUPFAM" id="SSF48208">
    <property type="entry name" value="Six-hairpin glycosidases"/>
    <property type="match status" value="1"/>
</dbReference>
<proteinExistence type="inferred from homology"/>
<organism evidence="5 6">
    <name type="scientific">Candidatus Nitrosocosmicus arcticus</name>
    <dbReference type="NCBI Taxonomy" id="2035267"/>
    <lineage>
        <taxon>Archaea</taxon>
        <taxon>Nitrososphaerota</taxon>
        <taxon>Nitrososphaeria</taxon>
        <taxon>Nitrososphaerales</taxon>
        <taxon>Nitrososphaeraceae</taxon>
        <taxon>Candidatus Nitrosocosmicus</taxon>
    </lineage>
</organism>
<evidence type="ECO:0000313" key="6">
    <source>
        <dbReference type="Proteomes" id="UP000315289"/>
    </source>
</evidence>
<dbReference type="InterPro" id="IPR054491">
    <property type="entry name" value="MGH1-like_GH"/>
</dbReference>
<dbReference type="PANTHER" id="PTHR10412">
    <property type="entry name" value="MANNOSYL-OLIGOSACCHARIDE GLUCOSIDASE"/>
    <property type="match status" value="1"/>
</dbReference>
<comment type="caution">
    <text evidence="5">The sequence shown here is derived from an EMBL/GenBank/DDBJ whole genome shotgun (WGS) entry which is preliminary data.</text>
</comment>
<dbReference type="Proteomes" id="UP000315289">
    <property type="component" value="Unassembled WGS sequence"/>
</dbReference>
<dbReference type="EMBL" id="VOAH01000007">
    <property type="protein sequence ID" value="TVP40440.1"/>
    <property type="molecule type" value="Genomic_DNA"/>
</dbReference>
<accession>A0A557SV06</accession>
<dbReference type="OrthoDB" id="8679at2157"/>
<evidence type="ECO:0000313" key="5">
    <source>
        <dbReference type="EMBL" id="TVP40440.1"/>
    </source>
</evidence>
<dbReference type="RefSeq" id="WP_144730530.1">
    <property type="nucleotide sequence ID" value="NZ_ML675583.1"/>
</dbReference>
<keyword evidence="3" id="KW-0326">Glycosidase</keyword>
<dbReference type="InterPro" id="IPR012341">
    <property type="entry name" value="6hp_glycosidase-like_sf"/>
</dbReference>